<protein>
    <submittedName>
        <fullName evidence="3">Homeobox protein araucan</fullName>
    </submittedName>
</protein>
<dbReference type="WBParaSite" id="ASIM_0002039701-mRNA-1">
    <property type="protein sequence ID" value="ASIM_0002039701-mRNA-1"/>
    <property type="gene ID" value="ASIM_0002039701"/>
</dbReference>
<gene>
    <name evidence="1" type="ORF">ASIM_LOCUS19782</name>
</gene>
<sequence length="136" mass="14198">MMRESTWSGHDPMALSASSGMHHRVSVADPYALKSSCPNYGRTIDIGGATDDAGMASSSISSLQAYGAEFSSSSGGIGIGGATFYSDYNLNLIGTETGRGQRKSAIVPLTSIRHNDFDLTTESSSINSTGNPLLQL</sequence>
<accession>A0A0M3KHD2</accession>
<organism evidence="3">
    <name type="scientific">Anisakis simplex</name>
    <name type="common">Herring worm</name>
    <dbReference type="NCBI Taxonomy" id="6269"/>
    <lineage>
        <taxon>Eukaryota</taxon>
        <taxon>Metazoa</taxon>
        <taxon>Ecdysozoa</taxon>
        <taxon>Nematoda</taxon>
        <taxon>Chromadorea</taxon>
        <taxon>Rhabditida</taxon>
        <taxon>Spirurina</taxon>
        <taxon>Ascaridomorpha</taxon>
        <taxon>Ascaridoidea</taxon>
        <taxon>Anisakidae</taxon>
        <taxon>Anisakis</taxon>
        <taxon>Anisakis simplex complex</taxon>
    </lineage>
</organism>
<dbReference type="AlphaFoldDB" id="A0A0M3KHD2"/>
<reference evidence="3" key="1">
    <citation type="submission" date="2017-02" db="UniProtKB">
        <authorList>
            <consortium name="WormBaseParasite"/>
        </authorList>
    </citation>
    <scope>IDENTIFICATION</scope>
</reference>
<evidence type="ECO:0000313" key="1">
    <source>
        <dbReference type="EMBL" id="VDK72095.1"/>
    </source>
</evidence>
<dbReference type="Proteomes" id="UP000267096">
    <property type="component" value="Unassembled WGS sequence"/>
</dbReference>
<evidence type="ECO:0000313" key="2">
    <source>
        <dbReference type="Proteomes" id="UP000267096"/>
    </source>
</evidence>
<keyword evidence="2" id="KW-1185">Reference proteome</keyword>
<reference evidence="1 2" key="2">
    <citation type="submission" date="2018-11" db="EMBL/GenBank/DDBJ databases">
        <authorList>
            <consortium name="Pathogen Informatics"/>
        </authorList>
    </citation>
    <scope>NUCLEOTIDE SEQUENCE [LARGE SCALE GENOMIC DNA]</scope>
</reference>
<name>A0A0M3KHD2_ANISI</name>
<evidence type="ECO:0000313" key="3">
    <source>
        <dbReference type="WBParaSite" id="ASIM_0002039701-mRNA-1"/>
    </source>
</evidence>
<proteinExistence type="predicted"/>
<dbReference type="EMBL" id="UYRR01037954">
    <property type="protein sequence ID" value="VDK72095.1"/>
    <property type="molecule type" value="Genomic_DNA"/>
</dbReference>